<dbReference type="EMBL" id="BMAV01012110">
    <property type="protein sequence ID" value="GFY58477.1"/>
    <property type="molecule type" value="Genomic_DNA"/>
</dbReference>
<name>A0A8X6XQT7_9ARAC</name>
<keyword evidence="2" id="KW-1185">Reference proteome</keyword>
<reference evidence="1" key="1">
    <citation type="submission" date="2020-08" db="EMBL/GenBank/DDBJ databases">
        <title>Multicomponent nature underlies the extraordinary mechanical properties of spider dragline silk.</title>
        <authorList>
            <person name="Kono N."/>
            <person name="Nakamura H."/>
            <person name="Mori M."/>
            <person name="Yoshida Y."/>
            <person name="Ohtoshi R."/>
            <person name="Malay A.D."/>
            <person name="Moran D.A.P."/>
            <person name="Tomita M."/>
            <person name="Numata K."/>
            <person name="Arakawa K."/>
        </authorList>
    </citation>
    <scope>NUCLEOTIDE SEQUENCE</scope>
</reference>
<protein>
    <submittedName>
        <fullName evidence="1">Uncharacterized protein</fullName>
    </submittedName>
</protein>
<proteinExistence type="predicted"/>
<evidence type="ECO:0000313" key="2">
    <source>
        <dbReference type="Proteomes" id="UP000886998"/>
    </source>
</evidence>
<evidence type="ECO:0000313" key="1">
    <source>
        <dbReference type="EMBL" id="GFY58477.1"/>
    </source>
</evidence>
<gene>
    <name evidence="1" type="ORF">TNIN_34101</name>
</gene>
<dbReference type="Proteomes" id="UP000886998">
    <property type="component" value="Unassembled WGS sequence"/>
</dbReference>
<accession>A0A8X6XQT7</accession>
<comment type="caution">
    <text evidence="1">The sequence shown here is derived from an EMBL/GenBank/DDBJ whole genome shotgun (WGS) entry which is preliminary data.</text>
</comment>
<sequence>MGDGAKGVGDVKPGQEPILVVPPCLLNVLVEEEVVFQYPVMGHETFLRWREHLVDLTPDCQTPRQTLHGFGLGRKGRLVASFKGRARGCHLCGSNCP</sequence>
<organism evidence="1 2">
    <name type="scientific">Trichonephila inaurata madagascariensis</name>
    <dbReference type="NCBI Taxonomy" id="2747483"/>
    <lineage>
        <taxon>Eukaryota</taxon>
        <taxon>Metazoa</taxon>
        <taxon>Ecdysozoa</taxon>
        <taxon>Arthropoda</taxon>
        <taxon>Chelicerata</taxon>
        <taxon>Arachnida</taxon>
        <taxon>Araneae</taxon>
        <taxon>Araneomorphae</taxon>
        <taxon>Entelegynae</taxon>
        <taxon>Araneoidea</taxon>
        <taxon>Nephilidae</taxon>
        <taxon>Trichonephila</taxon>
        <taxon>Trichonephila inaurata</taxon>
    </lineage>
</organism>
<dbReference type="AlphaFoldDB" id="A0A8X6XQT7"/>